<evidence type="ECO:0000256" key="2">
    <source>
        <dbReference type="ARBA" id="ARBA00007441"/>
    </source>
</evidence>
<dbReference type="Gene3D" id="3.40.640.10">
    <property type="entry name" value="Type I PLP-dependent aspartate aminotransferase-like (Major domain)"/>
    <property type="match status" value="1"/>
</dbReference>
<gene>
    <name evidence="7" type="ORF">B841_10995</name>
</gene>
<comment type="cofactor">
    <cofactor evidence="1">
        <name>pyridoxal 5'-phosphate</name>
        <dbReference type="ChEBI" id="CHEBI:597326"/>
    </cofactor>
</comment>
<dbReference type="STRING" id="1224163.B841_10995"/>
<reference evidence="7 8" key="1">
    <citation type="submission" date="2012-11" db="EMBL/GenBank/DDBJ databases">
        <title>The complete genome sequence of Corynebacterium maris Coryn-1 (=DSM 45190).</title>
        <authorList>
            <person name="Schaffert L."/>
            <person name="Albersmeier A."/>
            <person name="Kalinowski J."/>
            <person name="Ruckert C."/>
        </authorList>
    </citation>
    <scope>NUCLEOTIDE SEQUENCE [LARGE SCALE GENOMIC DNA]</scope>
    <source>
        <strain evidence="8">Coryn-1</strain>
    </source>
</reference>
<evidence type="ECO:0000256" key="5">
    <source>
        <dbReference type="ARBA" id="ARBA00022898"/>
    </source>
</evidence>
<dbReference type="KEGG" id="cmd:B841_10995"/>
<proteinExistence type="inferred from homology"/>
<evidence type="ECO:0000256" key="1">
    <source>
        <dbReference type="ARBA" id="ARBA00001933"/>
    </source>
</evidence>
<dbReference type="Pfam" id="PF00155">
    <property type="entry name" value="Aminotran_1_2"/>
    <property type="match status" value="1"/>
</dbReference>
<dbReference type="eggNOG" id="COG0436">
    <property type="taxonomic scope" value="Bacteria"/>
</dbReference>
<dbReference type="CDD" id="cd00609">
    <property type="entry name" value="AAT_like"/>
    <property type="match status" value="1"/>
</dbReference>
<dbReference type="InterPro" id="IPR015421">
    <property type="entry name" value="PyrdxlP-dep_Trfase_major"/>
</dbReference>
<dbReference type="InterPro" id="IPR050596">
    <property type="entry name" value="AspAT/PAT-like"/>
</dbReference>
<evidence type="ECO:0000313" key="8">
    <source>
        <dbReference type="Proteomes" id="UP000015388"/>
    </source>
</evidence>
<feature type="domain" description="Aminotransferase class I/classII large" evidence="6">
    <location>
        <begin position="40"/>
        <end position="388"/>
    </location>
</feature>
<dbReference type="Proteomes" id="UP000015388">
    <property type="component" value="Chromosome"/>
</dbReference>
<dbReference type="PANTHER" id="PTHR46383">
    <property type="entry name" value="ASPARTATE AMINOTRANSFERASE"/>
    <property type="match status" value="1"/>
</dbReference>
<keyword evidence="8" id="KW-1185">Reference proteome</keyword>
<dbReference type="PATRIC" id="fig|1224163.3.peg.2217"/>
<keyword evidence="3 7" id="KW-0032">Aminotransferase</keyword>
<sequence length="395" mass="41767">MNTPERPHPAHLVAARGVVEPFRVMKMLDLVARRTQAGQDTIMLCAGQPATGAPKVVLDAAADALYASPLGYTEVVGDRALREAIAAWHSDTYGVTTSADHVIVTTGSSGGFVAAFTALLEVGDTVALPRPGYPAYRNILKALGAEVVDLVCGAETNFQPTAAMLDALPAEDKPTAVLITSPGNPTGTIIDPAELARIAAWCEDNGATLISDEDYHGMSFGPPTATAREFSDRAIVVGTLSKYFSMTGWRVGWLIVPEDLVETIENLQASVALCAPAISQVAGRAAFTDAARAELDGHIDDYRDTRAALLEELAALGLDNYAEPDGGLYLWVDVSSLTDDSETWARELVDEIGVAVAPGVDFDPVDGAGWVRLSLCGPAADAREAGRRLREHLGR</sequence>
<comment type="similarity">
    <text evidence="2">Belongs to the class-I pyridoxal-phosphate-dependent aminotransferase family.</text>
</comment>
<protein>
    <submittedName>
        <fullName evidence="7">Aspartate aminotransferase</fullName>
    </submittedName>
</protein>
<dbReference type="InterPro" id="IPR004839">
    <property type="entry name" value="Aminotransferase_I/II_large"/>
</dbReference>
<dbReference type="InterPro" id="IPR015424">
    <property type="entry name" value="PyrdxlP-dep_Trfase"/>
</dbReference>
<dbReference type="GO" id="GO:0006520">
    <property type="term" value="P:amino acid metabolic process"/>
    <property type="evidence" value="ECO:0007669"/>
    <property type="project" value="InterPro"/>
</dbReference>
<dbReference type="GO" id="GO:0030170">
    <property type="term" value="F:pyridoxal phosphate binding"/>
    <property type="evidence" value="ECO:0007669"/>
    <property type="project" value="InterPro"/>
</dbReference>
<evidence type="ECO:0000259" key="6">
    <source>
        <dbReference type="Pfam" id="PF00155"/>
    </source>
</evidence>
<dbReference type="AlphaFoldDB" id="S5TLA9"/>
<organism evidence="7 8">
    <name type="scientific">Corynebacterium maris DSM 45190</name>
    <dbReference type="NCBI Taxonomy" id="1224163"/>
    <lineage>
        <taxon>Bacteria</taxon>
        <taxon>Bacillati</taxon>
        <taxon>Actinomycetota</taxon>
        <taxon>Actinomycetes</taxon>
        <taxon>Mycobacteriales</taxon>
        <taxon>Corynebacteriaceae</taxon>
        <taxon>Corynebacterium</taxon>
    </lineage>
</organism>
<dbReference type="HOGENOM" id="CLU_017584_4_3_11"/>
<dbReference type="GO" id="GO:0008483">
    <property type="term" value="F:transaminase activity"/>
    <property type="evidence" value="ECO:0007669"/>
    <property type="project" value="UniProtKB-KW"/>
</dbReference>
<name>S5TLA9_9CORY</name>
<evidence type="ECO:0000256" key="4">
    <source>
        <dbReference type="ARBA" id="ARBA00022679"/>
    </source>
</evidence>
<keyword evidence="4 7" id="KW-0808">Transferase</keyword>
<evidence type="ECO:0000256" key="3">
    <source>
        <dbReference type="ARBA" id="ARBA00022576"/>
    </source>
</evidence>
<accession>S5TLA9</accession>
<keyword evidence="5" id="KW-0663">Pyridoxal phosphate</keyword>
<evidence type="ECO:0000313" key="7">
    <source>
        <dbReference type="EMBL" id="AGS35671.1"/>
    </source>
</evidence>
<dbReference type="SUPFAM" id="SSF53383">
    <property type="entry name" value="PLP-dependent transferases"/>
    <property type="match status" value="1"/>
</dbReference>
<dbReference type="EMBL" id="CP003924">
    <property type="protein sequence ID" value="AGS35671.1"/>
    <property type="molecule type" value="Genomic_DNA"/>
</dbReference>
<dbReference type="PANTHER" id="PTHR46383:SF2">
    <property type="entry name" value="AMINOTRANSFERASE"/>
    <property type="match status" value="1"/>
</dbReference>